<keyword evidence="6" id="KW-1185">Reference proteome</keyword>
<evidence type="ECO:0000313" key="5">
    <source>
        <dbReference type="EMBL" id="TFZ40657.1"/>
    </source>
</evidence>
<evidence type="ECO:0000256" key="1">
    <source>
        <dbReference type="ARBA" id="ARBA00007118"/>
    </source>
</evidence>
<dbReference type="AlphaFoldDB" id="A0AAJ5JLP8"/>
<dbReference type="EMBL" id="SRHU01000024">
    <property type="protein sequence ID" value="TFZ40657.1"/>
    <property type="molecule type" value="Genomic_DNA"/>
</dbReference>
<dbReference type="Proteomes" id="UP000297725">
    <property type="component" value="Unassembled WGS sequence"/>
</dbReference>
<evidence type="ECO:0000313" key="7">
    <source>
        <dbReference type="Proteomes" id="UP000297725"/>
    </source>
</evidence>
<name>A0AAJ5JLP8_9ENTE</name>
<dbReference type="Pfam" id="PF00881">
    <property type="entry name" value="Nitroreductase"/>
    <property type="match status" value="1"/>
</dbReference>
<accession>A0AAJ5JLP8</accession>
<dbReference type="InterPro" id="IPR000415">
    <property type="entry name" value="Nitroreductase-like"/>
</dbReference>
<evidence type="ECO:0000256" key="2">
    <source>
        <dbReference type="ARBA" id="ARBA00023002"/>
    </source>
</evidence>
<feature type="domain" description="Nitroreductase" evidence="3">
    <location>
        <begin position="11"/>
        <end position="188"/>
    </location>
</feature>
<dbReference type="CDD" id="cd02137">
    <property type="entry name" value="MhqN-like"/>
    <property type="match status" value="1"/>
</dbReference>
<sequence length="208" mass="23146">MNNNDFNDVVLGRNSIRRYDATVKISKEEMDTILTKATKAPSAVNLQPWRMVVVSSEEGKNRLRPFVGSNVLQNDTSSAMIVIFGDLKCYEYAEEIYNEAVASGKMPEEVKEKQLSFIVPMYQGMSTSKMKDTVNIDASLMAMQLMLIARSHGYDTNAIGGYKKEGLAEAFELDASRYLPVLIISIGKADEAGYESVRLSTDTVVKYV</sequence>
<dbReference type="PANTHER" id="PTHR43673:SF10">
    <property type="entry name" value="NADH DEHYDROGENASE_NAD(P)H NITROREDUCTASE XCC3605-RELATED"/>
    <property type="match status" value="1"/>
</dbReference>
<proteinExistence type="inferred from homology"/>
<dbReference type="EMBL" id="CP038865">
    <property type="protein sequence ID" value="QCA28535.1"/>
    <property type="molecule type" value="Genomic_DNA"/>
</dbReference>
<reference evidence="4 6" key="2">
    <citation type="journal article" date="2020" name="Int. J. Syst. Evol. Microbiol.">
        <title>Vagococcus xieshaowenii sp. nov., isolated from snow finch (Montifringilla taczanowskii) cloacal content.</title>
        <authorList>
            <person name="Ge Y."/>
            <person name="Yang J."/>
            <person name="Lai X.H."/>
            <person name="Zhang G."/>
            <person name="Jin D."/>
            <person name="Lu S."/>
            <person name="Wang B."/>
            <person name="Huang Y."/>
            <person name="Huang Y."/>
            <person name="Ren Z."/>
            <person name="Zhang X."/>
            <person name="Xu J."/>
        </authorList>
    </citation>
    <scope>NUCLEOTIDE SEQUENCE [LARGE SCALE GENOMIC DNA]</scope>
    <source>
        <strain evidence="6">personal::cf-49</strain>
        <strain evidence="4">Personal::cf-49</strain>
    </source>
</reference>
<dbReference type="InterPro" id="IPR029479">
    <property type="entry name" value="Nitroreductase"/>
</dbReference>
<dbReference type="RefSeq" id="WP_135254863.1">
    <property type="nucleotide sequence ID" value="NZ_CP038865.1"/>
</dbReference>
<gene>
    <name evidence="5" type="ORF">E4031_07670</name>
    <name evidence="4" type="ORF">E4Z98_04105</name>
</gene>
<dbReference type="SUPFAM" id="SSF55469">
    <property type="entry name" value="FMN-dependent nitroreductase-like"/>
    <property type="match status" value="1"/>
</dbReference>
<evidence type="ECO:0000313" key="4">
    <source>
        <dbReference type="EMBL" id="QCA28535.1"/>
    </source>
</evidence>
<keyword evidence="2" id="KW-0560">Oxidoreductase</keyword>
<dbReference type="PANTHER" id="PTHR43673">
    <property type="entry name" value="NAD(P)H NITROREDUCTASE YDGI-RELATED"/>
    <property type="match status" value="1"/>
</dbReference>
<reference evidence="5 7" key="1">
    <citation type="submission" date="2019-03" db="EMBL/GenBank/DDBJ databases">
        <title>Vagococcus sp. was isolated fron gut of Carduelis flavirostris.</title>
        <authorList>
            <person name="Ge Y."/>
        </authorList>
    </citation>
    <scope>NUCLEOTIDE SEQUENCE [LARGE SCALE GENOMIC DNA]</scope>
    <source>
        <strain evidence="5 7">CF-210</strain>
    </source>
</reference>
<dbReference type="Proteomes" id="UP000296883">
    <property type="component" value="Chromosome"/>
</dbReference>
<dbReference type="GO" id="GO:0016491">
    <property type="term" value="F:oxidoreductase activity"/>
    <property type="evidence" value="ECO:0007669"/>
    <property type="project" value="UniProtKB-KW"/>
</dbReference>
<dbReference type="Gene3D" id="3.40.109.10">
    <property type="entry name" value="NADH Oxidase"/>
    <property type="match status" value="1"/>
</dbReference>
<comment type="similarity">
    <text evidence="1">Belongs to the nitroreductase family.</text>
</comment>
<evidence type="ECO:0000259" key="3">
    <source>
        <dbReference type="Pfam" id="PF00881"/>
    </source>
</evidence>
<evidence type="ECO:0000313" key="6">
    <source>
        <dbReference type="Proteomes" id="UP000296883"/>
    </source>
</evidence>
<protein>
    <submittedName>
        <fullName evidence="5">Nitroreductase family protein</fullName>
    </submittedName>
</protein>
<organism evidence="5 7">
    <name type="scientific">Vagococcus xieshaowenii</name>
    <dbReference type="NCBI Taxonomy" id="2562451"/>
    <lineage>
        <taxon>Bacteria</taxon>
        <taxon>Bacillati</taxon>
        <taxon>Bacillota</taxon>
        <taxon>Bacilli</taxon>
        <taxon>Lactobacillales</taxon>
        <taxon>Enterococcaceae</taxon>
        <taxon>Vagococcus</taxon>
    </lineage>
</organism>